<evidence type="ECO:0000313" key="2">
    <source>
        <dbReference type="EMBL" id="OAN65512.1"/>
    </source>
</evidence>
<evidence type="ECO:0000313" key="3">
    <source>
        <dbReference type="Proteomes" id="UP000078543"/>
    </source>
</evidence>
<dbReference type="PANTHER" id="PTHR36837:SF4">
    <property type="entry name" value="BLR0908 PROTEIN"/>
    <property type="match status" value="1"/>
</dbReference>
<dbReference type="Pfam" id="PF06850">
    <property type="entry name" value="PHB_depo_C"/>
    <property type="match status" value="1"/>
</dbReference>
<dbReference type="OrthoDB" id="9774318at2"/>
<dbReference type="SUPFAM" id="SSF53474">
    <property type="entry name" value="alpha/beta-Hydrolases"/>
    <property type="match status" value="1"/>
</dbReference>
<reference evidence="2 3" key="1">
    <citation type="submission" date="2016-04" db="EMBL/GenBank/DDBJ databases">
        <title>Draft genome sequence of freshwater magnetotactic bacteria Magnetospirillum marisnigri SP-1 and Magnetospirillum moscoviense BB-1.</title>
        <authorList>
            <person name="Koziaeva V."/>
            <person name="Dziuba M.V."/>
            <person name="Ivanov T.M."/>
            <person name="Kuznetsov B."/>
            <person name="Grouzdev D.S."/>
        </authorList>
    </citation>
    <scope>NUCLEOTIDE SEQUENCE [LARGE SCALE GENOMIC DNA]</scope>
    <source>
        <strain evidence="2 3">BB-1</strain>
    </source>
</reference>
<dbReference type="RefSeq" id="WP_068496749.1">
    <property type="nucleotide sequence ID" value="NZ_LWQU01000022.1"/>
</dbReference>
<dbReference type="Proteomes" id="UP000078543">
    <property type="component" value="Unassembled WGS sequence"/>
</dbReference>
<dbReference type="InterPro" id="IPR009656">
    <property type="entry name" value="PHB_depo_C"/>
</dbReference>
<dbReference type="EMBL" id="LWQU01000022">
    <property type="protein sequence ID" value="OAN65512.1"/>
    <property type="molecule type" value="Genomic_DNA"/>
</dbReference>
<sequence>MLYHLHELQHAAVAPVRLWVEAVQTMYSHPWMPMAYTSMGRAVAASAELIERTTRRYAKPEFELPTTVIDGTEVAVREVVVYEKPFCNLLHFQRQTDRRDPRVLVVAPMSGHYATLLRGTVETLLPDHDVYITDWIDARDVGLEHGPFTLDDYIDYVREFLHFLGADTHVLAVCQPSVPVLAAVSLMAEDEDPRQPSSLVLMGGPIDTRINPTKVNEVATTKPLSWFESHVIQTVPFVHHGRGRRVYPGFLQLQGFMSLNPERHVGEHLKLFHNMVRGDGDSAEKHREFYDEYLAVMDLPAEYYLQTLQTVFIEHHLPDGIMKSRGRAVDPSKIRHTALMTIEGEKDDITGLGQTEAAHRLCSSLPDSMRVHHVAAKVGHYGVFNGRRWREEIYPHVRDFIRTHDKLTVLADKAHELDEQDRVGVPV</sequence>
<dbReference type="NCBIfam" id="TIGR01849">
    <property type="entry name" value="PHB_depoly_PhaZ"/>
    <property type="match status" value="1"/>
</dbReference>
<evidence type="ECO:0000259" key="1">
    <source>
        <dbReference type="Pfam" id="PF06850"/>
    </source>
</evidence>
<dbReference type="Gene3D" id="3.40.50.1820">
    <property type="entry name" value="alpha/beta hydrolase"/>
    <property type="match status" value="1"/>
</dbReference>
<name>A0A178MYX4_9PROT</name>
<comment type="caution">
    <text evidence="2">The sequence shown here is derived from an EMBL/GenBank/DDBJ whole genome shotgun (WGS) entry which is preliminary data.</text>
</comment>
<dbReference type="PANTHER" id="PTHR36837">
    <property type="entry name" value="POLY(3-HYDROXYALKANOATE) POLYMERASE SUBUNIT PHAC"/>
    <property type="match status" value="1"/>
</dbReference>
<dbReference type="InterPro" id="IPR051321">
    <property type="entry name" value="PHA/PHB_synthase"/>
</dbReference>
<keyword evidence="3" id="KW-1185">Reference proteome</keyword>
<protein>
    <submittedName>
        <fullName evidence="2">Poly(3-hydroxybutyrate) depolymerase</fullName>
    </submittedName>
</protein>
<dbReference type="AlphaFoldDB" id="A0A178MYX4"/>
<gene>
    <name evidence="2" type="ORF">A6A05_06035</name>
</gene>
<dbReference type="PIRSF" id="PIRSF020818">
    <property type="entry name" value="PHB_depoly_PhaZ"/>
    <property type="match status" value="1"/>
</dbReference>
<organism evidence="2 3">
    <name type="scientific">Magnetospirillum moscoviense</name>
    <dbReference type="NCBI Taxonomy" id="1437059"/>
    <lineage>
        <taxon>Bacteria</taxon>
        <taxon>Pseudomonadati</taxon>
        <taxon>Pseudomonadota</taxon>
        <taxon>Alphaproteobacteria</taxon>
        <taxon>Rhodospirillales</taxon>
        <taxon>Rhodospirillaceae</taxon>
        <taxon>Magnetospirillum</taxon>
    </lineage>
</organism>
<dbReference type="InterPro" id="IPR029058">
    <property type="entry name" value="AB_hydrolase_fold"/>
</dbReference>
<proteinExistence type="predicted"/>
<feature type="domain" description="PHB de-polymerase C-terminal" evidence="1">
    <location>
        <begin position="203"/>
        <end position="404"/>
    </location>
</feature>
<accession>A0A178MYX4</accession>
<dbReference type="STRING" id="1437059.A6A05_06035"/>
<dbReference type="InterPro" id="IPR010915">
    <property type="entry name" value="PHB_depoly_PhaZ"/>
</dbReference>